<organism evidence="1 2">
    <name type="scientific">Candidatus Avipropionibacterium avicola</name>
    <dbReference type="NCBI Taxonomy" id="2840701"/>
    <lineage>
        <taxon>Bacteria</taxon>
        <taxon>Bacillati</taxon>
        <taxon>Actinomycetota</taxon>
        <taxon>Actinomycetes</taxon>
        <taxon>Propionibacteriales</taxon>
        <taxon>Propionibacteriaceae</taxon>
        <taxon>Propionibacteriaceae incertae sedis</taxon>
        <taxon>Candidatus Avipropionibacterium</taxon>
    </lineage>
</organism>
<dbReference type="PROSITE" id="PS51257">
    <property type="entry name" value="PROKAR_LIPOPROTEIN"/>
    <property type="match status" value="1"/>
</dbReference>
<dbReference type="InterPro" id="IPR050490">
    <property type="entry name" value="Bact_solute-bd_prot1"/>
</dbReference>
<evidence type="ECO:0000313" key="1">
    <source>
        <dbReference type="EMBL" id="HIT75998.1"/>
    </source>
</evidence>
<dbReference type="InterPro" id="IPR006311">
    <property type="entry name" value="TAT_signal"/>
</dbReference>
<dbReference type="EMBL" id="DVLP01000310">
    <property type="protein sequence ID" value="HIT75998.1"/>
    <property type="molecule type" value="Genomic_DNA"/>
</dbReference>
<sequence>MPTIDRRSLLGAGAAAGLALAAGGCRADSGRADSGELMVSWYGGAPVHEAMNAVLDSWSQAQDGVTAIGSGVAFNDYWDKLATETAAGEPPDVFRMSMTYFVEYASRGVFADVSALNGLDLSLLDEDVRGSGLVDGTLYGVGQSSIAPAIFSSRSMVSDAGAEVPVEWTWDDFRDWVTEFATDTGKYGTTDMGGNFQMFDVYARQEVGNQFADDGSLQLTPEVIAQWFTLWDELRKAKAAPPSDVTAAGGDFETNPMSTGDAALTSGWVQQVTFYQPLIRDGSVEVSPMPQKTKGDFSGLFVKALDFWCISANAANPDAAAQLVNHLINDAEATDVIGLLLGVPPTEAARESLAHADRATRAAVDYIDDYAELAGPAPGPWPTGYGELLSAFTRANESVGFGKASAADAATTFLEEAQRALGG</sequence>
<name>A0A9D1GY84_9ACTN</name>
<protein>
    <submittedName>
        <fullName evidence="1">Carbohydrate ABC transporter substrate-binding protein</fullName>
    </submittedName>
</protein>
<proteinExistence type="predicted"/>
<evidence type="ECO:0000313" key="2">
    <source>
        <dbReference type="Proteomes" id="UP000886842"/>
    </source>
</evidence>
<dbReference type="AlphaFoldDB" id="A0A9D1GY84"/>
<dbReference type="InterPro" id="IPR006059">
    <property type="entry name" value="SBP"/>
</dbReference>
<dbReference type="PANTHER" id="PTHR43649:SF11">
    <property type="entry name" value="ABC TRANSPORTER SUBSTRATE-BINDING PROTEIN YESO-RELATED"/>
    <property type="match status" value="1"/>
</dbReference>
<dbReference type="Pfam" id="PF13416">
    <property type="entry name" value="SBP_bac_8"/>
    <property type="match status" value="1"/>
</dbReference>
<dbReference type="SUPFAM" id="SSF53850">
    <property type="entry name" value="Periplasmic binding protein-like II"/>
    <property type="match status" value="1"/>
</dbReference>
<accession>A0A9D1GY84</accession>
<dbReference type="Proteomes" id="UP000886842">
    <property type="component" value="Unassembled WGS sequence"/>
</dbReference>
<dbReference type="Gene3D" id="3.40.190.10">
    <property type="entry name" value="Periplasmic binding protein-like II"/>
    <property type="match status" value="2"/>
</dbReference>
<comment type="caution">
    <text evidence="1">The sequence shown here is derived from an EMBL/GenBank/DDBJ whole genome shotgun (WGS) entry which is preliminary data.</text>
</comment>
<dbReference type="PANTHER" id="PTHR43649">
    <property type="entry name" value="ARABINOSE-BINDING PROTEIN-RELATED"/>
    <property type="match status" value="1"/>
</dbReference>
<gene>
    <name evidence="1" type="ORF">IAA98_10465</name>
</gene>
<reference evidence="1" key="1">
    <citation type="submission" date="2020-10" db="EMBL/GenBank/DDBJ databases">
        <authorList>
            <person name="Gilroy R."/>
        </authorList>
    </citation>
    <scope>NUCLEOTIDE SEQUENCE</scope>
    <source>
        <strain evidence="1">ChiGjej1B1-24693</strain>
    </source>
</reference>
<dbReference type="PROSITE" id="PS51318">
    <property type="entry name" value="TAT"/>
    <property type="match status" value="1"/>
</dbReference>
<reference evidence="1" key="2">
    <citation type="journal article" date="2021" name="PeerJ">
        <title>Extensive microbial diversity within the chicken gut microbiome revealed by metagenomics and culture.</title>
        <authorList>
            <person name="Gilroy R."/>
            <person name="Ravi A."/>
            <person name="Getino M."/>
            <person name="Pursley I."/>
            <person name="Horton D.L."/>
            <person name="Alikhan N.F."/>
            <person name="Baker D."/>
            <person name="Gharbi K."/>
            <person name="Hall N."/>
            <person name="Watson M."/>
            <person name="Adriaenssens E.M."/>
            <person name="Foster-Nyarko E."/>
            <person name="Jarju S."/>
            <person name="Secka A."/>
            <person name="Antonio M."/>
            <person name="Oren A."/>
            <person name="Chaudhuri R.R."/>
            <person name="La Ragione R."/>
            <person name="Hildebrand F."/>
            <person name="Pallen M.J."/>
        </authorList>
    </citation>
    <scope>NUCLEOTIDE SEQUENCE</scope>
    <source>
        <strain evidence="1">ChiGjej1B1-24693</strain>
    </source>
</reference>